<dbReference type="FunFam" id="1.10.3720.10:FF:000033">
    <property type="entry name" value="Polar amino acid ABC transporter permease"/>
    <property type="match status" value="1"/>
</dbReference>
<organism evidence="11 12">
    <name type="scientific">Cohnella faecalis</name>
    <dbReference type="NCBI Taxonomy" id="2315694"/>
    <lineage>
        <taxon>Bacteria</taxon>
        <taxon>Bacillati</taxon>
        <taxon>Bacillota</taxon>
        <taxon>Bacilli</taxon>
        <taxon>Bacillales</taxon>
        <taxon>Paenibacillaceae</taxon>
        <taxon>Cohnella</taxon>
    </lineage>
</organism>
<evidence type="ECO:0000256" key="8">
    <source>
        <dbReference type="ARBA" id="ARBA00023136"/>
    </source>
</evidence>
<dbReference type="InterPro" id="IPR000515">
    <property type="entry name" value="MetI-like"/>
</dbReference>
<keyword evidence="5 9" id="KW-0812">Transmembrane</keyword>
<feature type="transmembrane region" description="Helical" evidence="9">
    <location>
        <begin position="27"/>
        <end position="49"/>
    </location>
</feature>
<dbReference type="InterPro" id="IPR043429">
    <property type="entry name" value="ArtM/GltK/GlnP/TcyL/YhdX-like"/>
</dbReference>
<evidence type="ECO:0000313" key="12">
    <source>
        <dbReference type="Proteomes" id="UP000266340"/>
    </source>
</evidence>
<name>A0A398CPR4_9BACL</name>
<evidence type="ECO:0000256" key="4">
    <source>
        <dbReference type="ARBA" id="ARBA00022475"/>
    </source>
</evidence>
<comment type="caution">
    <text evidence="11">The sequence shown here is derived from an EMBL/GenBank/DDBJ whole genome shotgun (WGS) entry which is preliminary data.</text>
</comment>
<keyword evidence="4" id="KW-1003">Cell membrane</keyword>
<dbReference type="PANTHER" id="PTHR30614:SF20">
    <property type="entry name" value="GLUTAMINE TRANSPORT SYSTEM PERMEASE PROTEIN GLNP"/>
    <property type="match status" value="1"/>
</dbReference>
<evidence type="ECO:0000259" key="10">
    <source>
        <dbReference type="PROSITE" id="PS50928"/>
    </source>
</evidence>
<dbReference type="GO" id="GO:0043190">
    <property type="term" value="C:ATP-binding cassette (ABC) transporter complex"/>
    <property type="evidence" value="ECO:0007669"/>
    <property type="project" value="InterPro"/>
</dbReference>
<keyword evidence="6" id="KW-0029">Amino-acid transport</keyword>
<dbReference type="GO" id="GO:0022857">
    <property type="term" value="F:transmembrane transporter activity"/>
    <property type="evidence" value="ECO:0007669"/>
    <property type="project" value="InterPro"/>
</dbReference>
<gene>
    <name evidence="11" type="ORF">D3H35_25680</name>
</gene>
<keyword evidence="3 9" id="KW-0813">Transport</keyword>
<sequence length="223" mass="24251">MLLKYTWNWSFMEEYGSYFWTGVKMTLAVSVAAVIGGLIFGTLLSLLRLSKLWPVRFVGSVYVEVIRGTPLLLQLLLFYYGLPIFVGIDISAFSAAALTLIVNSAAYIAEIMRAGIQGVDKGQMEAARSLGMSGGMTLRLIILPQAFKNVLPAIGNELIVIVKESSILSVIGVGELIYQANAIRAATFTSLEPLLIAGGIYFVLTFTMSKLLGIGERRLRASD</sequence>
<proteinExistence type="inferred from homology"/>
<keyword evidence="7 9" id="KW-1133">Transmembrane helix</keyword>
<evidence type="ECO:0000256" key="1">
    <source>
        <dbReference type="ARBA" id="ARBA00004651"/>
    </source>
</evidence>
<keyword evidence="12" id="KW-1185">Reference proteome</keyword>
<evidence type="ECO:0000256" key="9">
    <source>
        <dbReference type="RuleBase" id="RU363032"/>
    </source>
</evidence>
<feature type="domain" description="ABC transmembrane type-1" evidence="10">
    <location>
        <begin position="23"/>
        <end position="212"/>
    </location>
</feature>
<evidence type="ECO:0000256" key="5">
    <source>
        <dbReference type="ARBA" id="ARBA00022692"/>
    </source>
</evidence>
<dbReference type="InterPro" id="IPR010065">
    <property type="entry name" value="AA_ABC_transptr_permease_3TM"/>
</dbReference>
<dbReference type="OrthoDB" id="9805999at2"/>
<dbReference type="RefSeq" id="WP_119152015.1">
    <property type="nucleotide sequence ID" value="NZ_JBHSOV010000021.1"/>
</dbReference>
<protein>
    <submittedName>
        <fullName evidence="11">Amino acid ABC transporter permease</fullName>
    </submittedName>
</protein>
<comment type="subcellular location">
    <subcellularLocation>
        <location evidence="1 9">Cell membrane</location>
        <topology evidence="1 9">Multi-pass membrane protein</topology>
    </subcellularLocation>
</comment>
<dbReference type="NCBIfam" id="TIGR01726">
    <property type="entry name" value="HEQRo_perm_3TM"/>
    <property type="match status" value="1"/>
</dbReference>
<dbReference type="AlphaFoldDB" id="A0A398CPR4"/>
<dbReference type="Proteomes" id="UP000266340">
    <property type="component" value="Unassembled WGS sequence"/>
</dbReference>
<evidence type="ECO:0000256" key="3">
    <source>
        <dbReference type="ARBA" id="ARBA00022448"/>
    </source>
</evidence>
<feature type="transmembrane region" description="Helical" evidence="9">
    <location>
        <begin position="194"/>
        <end position="213"/>
    </location>
</feature>
<dbReference type="CDD" id="cd06261">
    <property type="entry name" value="TM_PBP2"/>
    <property type="match status" value="1"/>
</dbReference>
<comment type="similarity">
    <text evidence="2">Belongs to the binding-protein-dependent transport system permease family. HisMQ subfamily.</text>
</comment>
<evidence type="ECO:0000256" key="2">
    <source>
        <dbReference type="ARBA" id="ARBA00010072"/>
    </source>
</evidence>
<dbReference type="SUPFAM" id="SSF161098">
    <property type="entry name" value="MetI-like"/>
    <property type="match status" value="1"/>
</dbReference>
<evidence type="ECO:0000256" key="6">
    <source>
        <dbReference type="ARBA" id="ARBA00022970"/>
    </source>
</evidence>
<dbReference type="PANTHER" id="PTHR30614">
    <property type="entry name" value="MEMBRANE COMPONENT OF AMINO ACID ABC TRANSPORTER"/>
    <property type="match status" value="1"/>
</dbReference>
<dbReference type="Pfam" id="PF00528">
    <property type="entry name" value="BPD_transp_1"/>
    <property type="match status" value="1"/>
</dbReference>
<dbReference type="Gene3D" id="1.10.3720.10">
    <property type="entry name" value="MetI-like"/>
    <property type="match status" value="1"/>
</dbReference>
<dbReference type="PROSITE" id="PS50928">
    <property type="entry name" value="ABC_TM1"/>
    <property type="match status" value="1"/>
</dbReference>
<dbReference type="InterPro" id="IPR035906">
    <property type="entry name" value="MetI-like_sf"/>
</dbReference>
<keyword evidence="8 9" id="KW-0472">Membrane</keyword>
<reference evidence="11 12" key="1">
    <citation type="submission" date="2018-09" db="EMBL/GenBank/DDBJ databases">
        <title>Cohnella cavernae sp. nov., isolated from a karst cave.</title>
        <authorList>
            <person name="Zhu H."/>
        </authorList>
    </citation>
    <scope>NUCLEOTIDE SEQUENCE [LARGE SCALE GENOMIC DNA]</scope>
    <source>
        <strain evidence="11 12">K2E09-144</strain>
    </source>
</reference>
<dbReference type="EMBL" id="QXJM01000042">
    <property type="protein sequence ID" value="RIE00954.1"/>
    <property type="molecule type" value="Genomic_DNA"/>
</dbReference>
<accession>A0A398CPR4</accession>
<evidence type="ECO:0000313" key="11">
    <source>
        <dbReference type="EMBL" id="RIE00954.1"/>
    </source>
</evidence>
<dbReference type="GO" id="GO:0006865">
    <property type="term" value="P:amino acid transport"/>
    <property type="evidence" value="ECO:0007669"/>
    <property type="project" value="UniProtKB-KW"/>
</dbReference>
<evidence type="ECO:0000256" key="7">
    <source>
        <dbReference type="ARBA" id="ARBA00022989"/>
    </source>
</evidence>